<dbReference type="EMBL" id="JAYMYR010000003">
    <property type="protein sequence ID" value="KAK7372196.1"/>
    <property type="molecule type" value="Genomic_DNA"/>
</dbReference>
<dbReference type="InterPro" id="IPR012967">
    <property type="entry name" value="COMT_dimerisation"/>
</dbReference>
<dbReference type="Pfam" id="PF08100">
    <property type="entry name" value="Dimerisation"/>
    <property type="match status" value="1"/>
</dbReference>
<reference evidence="5 6" key="1">
    <citation type="submission" date="2024-01" db="EMBL/GenBank/DDBJ databases">
        <title>The genomes of 5 underutilized Papilionoideae crops provide insights into root nodulation and disease resistanc.</title>
        <authorList>
            <person name="Jiang F."/>
        </authorList>
    </citation>
    <scope>NUCLEOTIDE SEQUENCE [LARGE SCALE GENOMIC DNA]</scope>
    <source>
        <strain evidence="5">JINMINGXINNONG_FW02</strain>
        <tissue evidence="5">Leaves</tissue>
    </source>
</reference>
<dbReference type="PANTHER" id="PTHR11746">
    <property type="entry name" value="O-METHYLTRANSFERASE"/>
    <property type="match status" value="1"/>
</dbReference>
<keyword evidence="2" id="KW-0808">Transferase</keyword>
<dbReference type="Gene3D" id="1.10.10.10">
    <property type="entry name" value="Winged helix-like DNA-binding domain superfamily/Winged helix DNA-binding domain"/>
    <property type="match status" value="1"/>
</dbReference>
<evidence type="ECO:0000259" key="4">
    <source>
        <dbReference type="Pfam" id="PF08100"/>
    </source>
</evidence>
<dbReference type="Proteomes" id="UP001374584">
    <property type="component" value="Unassembled WGS sequence"/>
</dbReference>
<protein>
    <recommendedName>
        <fullName evidence="4">O-methyltransferase dimerisation domain-containing protein</fullName>
    </recommendedName>
</protein>
<proteinExistence type="predicted"/>
<feature type="domain" description="O-methyltransferase dimerisation" evidence="4">
    <location>
        <begin position="20"/>
        <end position="109"/>
    </location>
</feature>
<dbReference type="InterPro" id="IPR029063">
    <property type="entry name" value="SAM-dependent_MTases_sf"/>
</dbReference>
<keyword evidence="3" id="KW-0949">S-adenosyl-L-methionine</keyword>
<evidence type="ECO:0000256" key="2">
    <source>
        <dbReference type="ARBA" id="ARBA00022679"/>
    </source>
</evidence>
<evidence type="ECO:0000256" key="3">
    <source>
        <dbReference type="ARBA" id="ARBA00022691"/>
    </source>
</evidence>
<dbReference type="GO" id="GO:0008757">
    <property type="term" value="F:S-adenosylmethionine-dependent methyltransferase activity"/>
    <property type="evidence" value="ECO:0007669"/>
    <property type="project" value="UniProtKB-ARBA"/>
</dbReference>
<organism evidence="5 6">
    <name type="scientific">Phaseolus coccineus</name>
    <name type="common">Scarlet runner bean</name>
    <name type="synonym">Phaseolus multiflorus</name>
    <dbReference type="NCBI Taxonomy" id="3886"/>
    <lineage>
        <taxon>Eukaryota</taxon>
        <taxon>Viridiplantae</taxon>
        <taxon>Streptophyta</taxon>
        <taxon>Embryophyta</taxon>
        <taxon>Tracheophyta</taxon>
        <taxon>Spermatophyta</taxon>
        <taxon>Magnoliopsida</taxon>
        <taxon>eudicotyledons</taxon>
        <taxon>Gunneridae</taxon>
        <taxon>Pentapetalae</taxon>
        <taxon>rosids</taxon>
        <taxon>fabids</taxon>
        <taxon>Fabales</taxon>
        <taxon>Fabaceae</taxon>
        <taxon>Papilionoideae</taxon>
        <taxon>50 kb inversion clade</taxon>
        <taxon>NPAAA clade</taxon>
        <taxon>indigoferoid/millettioid clade</taxon>
        <taxon>Phaseoleae</taxon>
        <taxon>Phaseolus</taxon>
    </lineage>
</organism>
<dbReference type="PROSITE" id="PS51683">
    <property type="entry name" value="SAM_OMT_II"/>
    <property type="match status" value="1"/>
</dbReference>
<keyword evidence="6" id="KW-1185">Reference proteome</keyword>
<dbReference type="Gene3D" id="3.40.50.150">
    <property type="entry name" value="Vaccinia Virus protein VP39"/>
    <property type="match status" value="1"/>
</dbReference>
<dbReference type="InterPro" id="IPR036390">
    <property type="entry name" value="WH_DNA-bd_sf"/>
</dbReference>
<gene>
    <name evidence="5" type="ORF">VNO80_05568</name>
</gene>
<dbReference type="FunFam" id="1.10.10.10:FF:000213">
    <property type="entry name" value="Coniferyl alcohol 9-O-methyltransferase"/>
    <property type="match status" value="1"/>
</dbReference>
<dbReference type="SUPFAM" id="SSF46785">
    <property type="entry name" value="Winged helix' DNA-binding domain"/>
    <property type="match status" value="1"/>
</dbReference>
<comment type="caution">
    <text evidence="5">The sequence shown here is derived from an EMBL/GenBank/DDBJ whole genome shotgun (WGS) entry which is preliminary data.</text>
</comment>
<dbReference type="GO" id="GO:0046983">
    <property type="term" value="F:protein dimerization activity"/>
    <property type="evidence" value="ECO:0007669"/>
    <property type="project" value="InterPro"/>
</dbReference>
<dbReference type="InterPro" id="IPR036388">
    <property type="entry name" value="WH-like_DNA-bd_sf"/>
</dbReference>
<accession>A0AAN9NFV7</accession>
<dbReference type="GO" id="GO:0009717">
    <property type="term" value="P:isoflavonoid biosynthetic process"/>
    <property type="evidence" value="ECO:0007669"/>
    <property type="project" value="UniProtKB-ARBA"/>
</dbReference>
<name>A0AAN9NFV7_PHACN</name>
<dbReference type="InterPro" id="IPR016461">
    <property type="entry name" value="COMT-like"/>
</dbReference>
<sequence length="168" mass="19135">MESREEDQSVKLLRAQTHVWNHVFSFINSMSLKCIVDLGIPDIIHNYGKPMSLSNLISSLPIHSSKTHSIHRLMRIMVHSGFFSQHNPTENELEVNYALTDSSLLLLKSNAMSVTPFLQAMLDPVLTNPWNQFSDWFKNGNPTPFEMAQGKPAVIPELIWQGFETKDL</sequence>
<evidence type="ECO:0000313" key="5">
    <source>
        <dbReference type="EMBL" id="KAK7372196.1"/>
    </source>
</evidence>
<evidence type="ECO:0000313" key="6">
    <source>
        <dbReference type="Proteomes" id="UP001374584"/>
    </source>
</evidence>
<dbReference type="GO" id="GO:0032259">
    <property type="term" value="P:methylation"/>
    <property type="evidence" value="ECO:0007669"/>
    <property type="project" value="UniProtKB-KW"/>
</dbReference>
<keyword evidence="1" id="KW-0489">Methyltransferase</keyword>
<dbReference type="AlphaFoldDB" id="A0AAN9NFV7"/>
<evidence type="ECO:0000256" key="1">
    <source>
        <dbReference type="ARBA" id="ARBA00022603"/>
    </source>
</evidence>